<accession>A0A6J5PPM0</accession>
<name>A0A6J5PPM0_9CAUD</name>
<proteinExistence type="predicted"/>
<evidence type="ECO:0000313" key="1">
    <source>
        <dbReference type="EMBL" id="CAB4172947.1"/>
    </source>
</evidence>
<gene>
    <name evidence="2" type="ORF">UFOVP1373_32</name>
    <name evidence="1" type="ORF">UFOVP941_37</name>
</gene>
<dbReference type="EMBL" id="LR796898">
    <property type="protein sequence ID" value="CAB4172947.1"/>
    <property type="molecule type" value="Genomic_DNA"/>
</dbReference>
<evidence type="ECO:0000313" key="2">
    <source>
        <dbReference type="EMBL" id="CAB4202667.1"/>
    </source>
</evidence>
<reference evidence="1" key="1">
    <citation type="submission" date="2020-05" db="EMBL/GenBank/DDBJ databases">
        <authorList>
            <person name="Chiriac C."/>
            <person name="Salcher M."/>
            <person name="Ghai R."/>
            <person name="Kavagutti S V."/>
        </authorList>
    </citation>
    <scope>NUCLEOTIDE SEQUENCE</scope>
</reference>
<protein>
    <submittedName>
        <fullName evidence="1">Uncharacterized protein</fullName>
    </submittedName>
</protein>
<sequence length="147" mass="17002">MNTLTDKQKELLLSNKEDLKHIATSFLTHWCTHNTPPKCTFDSFASQFTVEPELERKPRFVTNGDGEEIFDGDRCYTVQVNTLSFSTWTCTDTTEVLSFLTYFKSKEKAEEYITLNAPRLSVNDVLNIVVDKDFYRDKLISLVKSKQ</sequence>
<dbReference type="EMBL" id="LR797315">
    <property type="protein sequence ID" value="CAB4202667.1"/>
    <property type="molecule type" value="Genomic_DNA"/>
</dbReference>
<organism evidence="1">
    <name type="scientific">uncultured Caudovirales phage</name>
    <dbReference type="NCBI Taxonomy" id="2100421"/>
    <lineage>
        <taxon>Viruses</taxon>
        <taxon>Duplodnaviria</taxon>
        <taxon>Heunggongvirae</taxon>
        <taxon>Uroviricota</taxon>
        <taxon>Caudoviricetes</taxon>
        <taxon>Peduoviridae</taxon>
        <taxon>Maltschvirus</taxon>
        <taxon>Maltschvirus maltsch</taxon>
    </lineage>
</organism>